<evidence type="ECO:0000313" key="4">
    <source>
        <dbReference type="Proteomes" id="UP000471293"/>
    </source>
</evidence>
<dbReference type="SUPFAM" id="SSF52129">
    <property type="entry name" value="Caspase-like"/>
    <property type="match status" value="1"/>
</dbReference>
<feature type="region of interest" description="Disordered" evidence="1">
    <location>
        <begin position="246"/>
        <end position="265"/>
    </location>
</feature>
<gene>
    <name evidence="3" type="ORF">G3I29_02145</name>
</gene>
<proteinExistence type="predicted"/>
<evidence type="ECO:0000256" key="1">
    <source>
        <dbReference type="SAM" id="MobiDB-lite"/>
    </source>
</evidence>
<dbReference type="EMBL" id="JAAGLQ010000045">
    <property type="protein sequence ID" value="NEA14362.1"/>
    <property type="molecule type" value="Genomic_DNA"/>
</dbReference>
<feature type="domain" description="Peptidase C14 caspase" evidence="2">
    <location>
        <begin position="11"/>
        <end position="217"/>
    </location>
</feature>
<dbReference type="RefSeq" id="WP_164342224.1">
    <property type="nucleotide sequence ID" value="NZ_JAAGLQ010000045.1"/>
</dbReference>
<dbReference type="NCBIfam" id="NF047832">
    <property type="entry name" value="caspase_w_EACC1"/>
    <property type="match status" value="1"/>
</dbReference>
<dbReference type="Gene3D" id="3.40.50.1460">
    <property type="match status" value="1"/>
</dbReference>
<organism evidence="3 4">
    <name type="scientific">Streptomyces halstedii</name>
    <dbReference type="NCBI Taxonomy" id="1944"/>
    <lineage>
        <taxon>Bacteria</taxon>
        <taxon>Bacillati</taxon>
        <taxon>Actinomycetota</taxon>
        <taxon>Actinomycetes</taxon>
        <taxon>Kitasatosporales</taxon>
        <taxon>Streptomycetaceae</taxon>
        <taxon>Streptomyces</taxon>
    </lineage>
</organism>
<reference evidence="3 4" key="1">
    <citation type="submission" date="2020-01" db="EMBL/GenBank/DDBJ databases">
        <title>Insect and environment-associated Actinomycetes.</title>
        <authorList>
            <person name="Currrie C."/>
            <person name="Chevrette M."/>
            <person name="Carlson C."/>
            <person name="Stubbendieck R."/>
            <person name="Wendt-Pienkowski E."/>
        </authorList>
    </citation>
    <scope>NUCLEOTIDE SEQUENCE [LARGE SCALE GENOMIC DNA]</scope>
    <source>
        <strain evidence="3 4">SID11342</strain>
    </source>
</reference>
<name>A0A6N9TVS4_STRHA</name>
<dbReference type="InterPro" id="IPR011600">
    <property type="entry name" value="Pept_C14_caspase"/>
</dbReference>
<feature type="compositionally biased region" description="Polar residues" evidence="1">
    <location>
        <begin position="360"/>
        <end position="372"/>
    </location>
</feature>
<dbReference type="GO" id="GO:0004197">
    <property type="term" value="F:cysteine-type endopeptidase activity"/>
    <property type="evidence" value="ECO:0007669"/>
    <property type="project" value="InterPro"/>
</dbReference>
<evidence type="ECO:0000313" key="3">
    <source>
        <dbReference type="EMBL" id="NEA14362.1"/>
    </source>
</evidence>
<dbReference type="GO" id="GO:0006508">
    <property type="term" value="P:proteolysis"/>
    <property type="evidence" value="ECO:0007669"/>
    <property type="project" value="InterPro"/>
</dbReference>
<accession>A0A6N9TVS4</accession>
<dbReference type="Pfam" id="PF00656">
    <property type="entry name" value="Peptidase_C14"/>
    <property type="match status" value="1"/>
</dbReference>
<dbReference type="InterPro" id="IPR029030">
    <property type="entry name" value="Caspase-like_dom_sf"/>
</dbReference>
<feature type="compositionally biased region" description="Basic residues" evidence="1">
    <location>
        <begin position="377"/>
        <end position="386"/>
    </location>
</feature>
<protein>
    <submittedName>
        <fullName evidence="3">Caspase family protein</fullName>
    </submittedName>
</protein>
<sequence>MSVLPDPGATRAVLIGTSHYDHLESLPAVSNNLTALAEALTGPTSWTLPQEHCTILSNPTTAETTMAAVRAAAEQARDTVLIYFAGHGLVDPEGDLYLAMPQSKQQRVETGLPYRWIRQALLNSRADRCVVVLDCCYSGLVLGTMGGPSDLADQAAVEGTFLLTAAAETRQALAPPDETFTAFTGELLDMLQTGIPNGPELIDFGALYRHLRIRLAAKGRPDPQARGRNTGARLALGRNLACLPTTTTTPSADGEPATARSWPSPSGIRTVRGFFKSLTDVRVTSGLTHQMVSQRSGGRISPGTVSRLLNRESLPKTWRTTAAYLSACGVPDQQVAEWNAVWTRLLTDTTTDAAPRTVPQPRQNQKPTTLQRLTGRVSRRNRRSRDRRSGSS</sequence>
<dbReference type="Proteomes" id="UP000471293">
    <property type="component" value="Unassembled WGS sequence"/>
</dbReference>
<comment type="caution">
    <text evidence="3">The sequence shown here is derived from an EMBL/GenBank/DDBJ whole genome shotgun (WGS) entry which is preliminary data.</text>
</comment>
<feature type="region of interest" description="Disordered" evidence="1">
    <location>
        <begin position="351"/>
        <end position="392"/>
    </location>
</feature>
<dbReference type="AlphaFoldDB" id="A0A6N9TVS4"/>
<evidence type="ECO:0000259" key="2">
    <source>
        <dbReference type="Pfam" id="PF00656"/>
    </source>
</evidence>